<dbReference type="EMBL" id="FR695867">
    <property type="protein sequence ID" value="CBX27804.1"/>
    <property type="molecule type" value="Genomic_DNA"/>
</dbReference>
<organism evidence="1">
    <name type="scientific">uncultured Desulfobacterium sp</name>
    <dbReference type="NCBI Taxonomy" id="201089"/>
    <lineage>
        <taxon>Bacteria</taxon>
        <taxon>Pseudomonadati</taxon>
        <taxon>Thermodesulfobacteriota</taxon>
        <taxon>Desulfobacteria</taxon>
        <taxon>Desulfobacterales</taxon>
        <taxon>Desulfobacteriaceae</taxon>
        <taxon>Desulfobacterium</taxon>
        <taxon>environmental samples</taxon>
    </lineage>
</organism>
<gene>
    <name evidence="1" type="ORF">N47_C18620</name>
</gene>
<accession>E1YBC7</accession>
<protein>
    <submittedName>
        <fullName evidence="1">Uncharacterized protein</fullName>
    </submittedName>
</protein>
<dbReference type="AlphaFoldDB" id="E1YBC7"/>
<name>E1YBC7_9BACT</name>
<sequence length="87" mass="10178">MATCCKKTNKMACRFNKSKLLGPLFRELSDDQVYFSMANKFWRNVKELIIMSSQLLSDEIDTNNILYILEVIENVLYNQLDYSTAKL</sequence>
<evidence type="ECO:0000313" key="1">
    <source>
        <dbReference type="EMBL" id="CBX27804.1"/>
    </source>
</evidence>
<reference evidence="1" key="1">
    <citation type="journal article" date="2011" name="Environ. Microbiol.">
        <title>Genomic insights into the metabolic potential of the polycyclic aromatic hydrocarbon degrading sulfate-reducing Deltaproteobacterium N47.</title>
        <authorList>
            <person name="Bergmann F."/>
            <person name="Selesi D."/>
            <person name="Weinmaier T."/>
            <person name="Tischler P."/>
            <person name="Rattei T."/>
            <person name="Meckenstock R.U."/>
        </authorList>
    </citation>
    <scope>NUCLEOTIDE SEQUENCE</scope>
</reference>
<proteinExistence type="predicted"/>